<dbReference type="InterPro" id="IPR000297">
    <property type="entry name" value="PPIase_PpiC"/>
</dbReference>
<sequence>MKTFAFILAAAIFLNGCGGNKEKAYTDAEIAKYQELAKRPVPEPTGGMVLSVKDQTISSELIISKLVSLSGQIKASSYQQYKQQVYPYVRQFVTEQISDILIYEKAAGKVPEEVLEEDGMLDKAVDKEVRRMLAESDYDYSKIQSQLAESGYHWKTFKEDKRRKMLIQNYFTAEFEKSDSVTFKEIEKFYENNKEDKFKVEPEYKFTLIHVPESEENAEKKASLAKLAIEGEMSFADAVEKFSGGIKASQGGKWETSDPSSFAQPYNVLAEELKKLEEGEISEVIENNGNFFVVKLDKKQEAGYQKLSEVQDEIEKFIRMKRRSEKMNNILKELFEQAKISEANGFIEFCIRQAYVRSTEG</sequence>
<proteinExistence type="predicted"/>
<protein>
    <submittedName>
        <fullName evidence="3">Peptidylprolyl isomerase</fullName>
    </submittedName>
</protein>
<evidence type="ECO:0000313" key="3">
    <source>
        <dbReference type="EMBL" id="ARN56642.1"/>
    </source>
</evidence>
<dbReference type="Gene3D" id="1.10.4030.10">
    <property type="entry name" value="Porin chaperone SurA, peptide-binding domain"/>
    <property type="match status" value="1"/>
</dbReference>
<keyword evidence="4" id="KW-1185">Reference proteome</keyword>
<dbReference type="SUPFAM" id="SSF54534">
    <property type="entry name" value="FKBP-like"/>
    <property type="match status" value="1"/>
</dbReference>
<dbReference type="InterPro" id="IPR027304">
    <property type="entry name" value="Trigger_fact/SurA_dom_sf"/>
</dbReference>
<gene>
    <name evidence="3" type="ORF">STSP1_01030</name>
</gene>
<evidence type="ECO:0000256" key="1">
    <source>
        <dbReference type="PROSITE-ProRule" id="PRU00278"/>
    </source>
</evidence>
<reference evidence="3" key="1">
    <citation type="journal article" date="2018" name="Environ. Microbiol.">
        <title>Genome biology of a novel lineage of planctomycetes widespread in anoxic aquatic environments.</title>
        <authorList>
            <person name="Spring S."/>
            <person name="Bunk B."/>
            <person name="Sproer C."/>
            <person name="Rohde M."/>
            <person name="Klenk H.P."/>
        </authorList>
    </citation>
    <scope>NUCLEOTIDE SEQUENCE</scope>
    <source>
        <strain evidence="3">ST-PulAB-D4</strain>
    </source>
</reference>
<keyword evidence="1" id="KW-0697">Rotamase</keyword>
<dbReference type="STRING" id="1941349.STSP1_01030"/>
<dbReference type="PANTHER" id="PTHR47245:SF2">
    <property type="entry name" value="PEPTIDYL-PROLYL CIS-TRANS ISOMERASE HP_0175-RELATED"/>
    <property type="match status" value="1"/>
</dbReference>
<organism evidence="3 4">
    <name type="scientific">Sedimentisphaera salicampi</name>
    <dbReference type="NCBI Taxonomy" id="1941349"/>
    <lineage>
        <taxon>Bacteria</taxon>
        <taxon>Pseudomonadati</taxon>
        <taxon>Planctomycetota</taxon>
        <taxon>Phycisphaerae</taxon>
        <taxon>Sedimentisphaerales</taxon>
        <taxon>Sedimentisphaeraceae</taxon>
        <taxon>Sedimentisphaera</taxon>
    </lineage>
</organism>
<feature type="domain" description="PpiC" evidence="2">
    <location>
        <begin position="203"/>
        <end position="298"/>
    </location>
</feature>
<dbReference type="KEGG" id="pbp:STSP1_01030"/>
<dbReference type="Proteomes" id="UP000193334">
    <property type="component" value="Chromosome"/>
</dbReference>
<name>A0A1W6LLL5_9BACT</name>
<evidence type="ECO:0000313" key="4">
    <source>
        <dbReference type="Proteomes" id="UP000193334"/>
    </source>
</evidence>
<dbReference type="Pfam" id="PF13145">
    <property type="entry name" value="Rotamase_2"/>
    <property type="match status" value="1"/>
</dbReference>
<dbReference type="SUPFAM" id="SSF109998">
    <property type="entry name" value="Triger factor/SurA peptide-binding domain-like"/>
    <property type="match status" value="1"/>
</dbReference>
<evidence type="ECO:0000259" key="2">
    <source>
        <dbReference type="PROSITE" id="PS50198"/>
    </source>
</evidence>
<dbReference type="EMBL" id="CP021023">
    <property type="protein sequence ID" value="ARN56642.1"/>
    <property type="molecule type" value="Genomic_DNA"/>
</dbReference>
<accession>A0A1W6LLL5</accession>
<dbReference type="Gene3D" id="3.10.50.40">
    <property type="match status" value="1"/>
</dbReference>
<dbReference type="PANTHER" id="PTHR47245">
    <property type="entry name" value="PEPTIDYLPROLYL ISOMERASE"/>
    <property type="match status" value="1"/>
</dbReference>
<dbReference type="RefSeq" id="WP_085755330.1">
    <property type="nucleotide sequence ID" value="NZ_CP021023.1"/>
</dbReference>
<dbReference type="PROSITE" id="PS50198">
    <property type="entry name" value="PPIC_PPIASE_2"/>
    <property type="match status" value="1"/>
</dbReference>
<dbReference type="GO" id="GO:0003755">
    <property type="term" value="F:peptidyl-prolyl cis-trans isomerase activity"/>
    <property type="evidence" value="ECO:0007669"/>
    <property type="project" value="UniProtKB-KW"/>
</dbReference>
<dbReference type="InterPro" id="IPR050245">
    <property type="entry name" value="PrsA_foldase"/>
</dbReference>
<keyword evidence="1 3" id="KW-0413">Isomerase</keyword>
<dbReference type="InterPro" id="IPR046357">
    <property type="entry name" value="PPIase_dom_sf"/>
</dbReference>
<dbReference type="AlphaFoldDB" id="A0A1W6LLL5"/>